<gene>
    <name evidence="1" type="ORF">ABVT43_04285</name>
</gene>
<name>A0ABV2BQX8_9GAMM</name>
<sequence length="189" mass="21414">MKTKINHLLKILPIITGSLLFSSNSFAGDEAVNCRTETFEVPVYAGWAYCTAYYDNKSYPLSEYFSRSESGHEYISDYIRDQYGTMRNVGCWANVPFSHVESIPGRICDHTPKASITIYRHEGSTSITVYVNGTDRDGQIQLKELWVNGVKKSSSSFTSLRSADTSLSYSPTSNKLIIMIFNNLCFYFR</sequence>
<proteinExistence type="predicted"/>
<evidence type="ECO:0000313" key="2">
    <source>
        <dbReference type="Proteomes" id="UP001548189"/>
    </source>
</evidence>
<dbReference type="EMBL" id="JBEVCJ010000003">
    <property type="protein sequence ID" value="MET1254340.1"/>
    <property type="molecule type" value="Genomic_DNA"/>
</dbReference>
<dbReference type="Proteomes" id="UP001548189">
    <property type="component" value="Unassembled WGS sequence"/>
</dbReference>
<comment type="caution">
    <text evidence="1">The sequence shown here is derived from an EMBL/GenBank/DDBJ whole genome shotgun (WGS) entry which is preliminary data.</text>
</comment>
<organism evidence="1 2">
    <name type="scientific">Aliikangiella maris</name>
    <dbReference type="NCBI Taxonomy" id="3162458"/>
    <lineage>
        <taxon>Bacteria</taxon>
        <taxon>Pseudomonadati</taxon>
        <taxon>Pseudomonadota</taxon>
        <taxon>Gammaproteobacteria</taxon>
        <taxon>Oceanospirillales</taxon>
        <taxon>Pleioneaceae</taxon>
        <taxon>Aliikangiella</taxon>
    </lineage>
</organism>
<accession>A0ABV2BQX8</accession>
<protein>
    <submittedName>
        <fullName evidence="1">Uncharacterized protein</fullName>
    </submittedName>
</protein>
<reference evidence="1 2" key="1">
    <citation type="submission" date="2024-06" db="EMBL/GenBank/DDBJ databases">
        <authorList>
            <person name="Li F."/>
        </authorList>
    </citation>
    <scope>NUCLEOTIDE SEQUENCE [LARGE SCALE GENOMIC DNA]</scope>
    <source>
        <strain evidence="1 2">GXAS 311</strain>
    </source>
</reference>
<keyword evidence="2" id="KW-1185">Reference proteome</keyword>
<evidence type="ECO:0000313" key="1">
    <source>
        <dbReference type="EMBL" id="MET1254340.1"/>
    </source>
</evidence>